<gene>
    <name evidence="8" type="ORF">CAUJ_LOCUS1539</name>
</gene>
<proteinExistence type="inferred from homology"/>
<keyword evidence="9" id="KW-1185">Reference proteome</keyword>
<keyword evidence="3 7" id="KW-0812">Transmembrane</keyword>
<dbReference type="OrthoDB" id="18585at2759"/>
<feature type="transmembrane region" description="Helical" evidence="7">
    <location>
        <begin position="480"/>
        <end position="505"/>
    </location>
</feature>
<dbReference type="InterPro" id="IPR002159">
    <property type="entry name" value="CD36_fam"/>
</dbReference>
<protein>
    <submittedName>
        <fullName evidence="8">Uncharacterized protein</fullName>
    </submittedName>
</protein>
<name>A0A8S1GW73_9PELO</name>
<evidence type="ECO:0000313" key="9">
    <source>
        <dbReference type="Proteomes" id="UP000835052"/>
    </source>
</evidence>
<sequence>MLIDMRKTVFWLFICIGVIFIIIGTFLLVGIPIDGLVDDQVVKRDWLGYTTDKNGSRVLNDITNSWLEPTYEMKLNIWMFNVTNVDDVVKRQAKPHLDEIGPFVFEEHQKKILNGFILNDTRVIYRNLRFYHFNRNASCPSCNLDSRFVIPNIVFQKLVDAADETIFGVPIRIAVESVLRLSKEGPFVTVTAREALFDGYHDQLVDLVCENKVLKFMCEIGVVQKKIGFFYGQNGTSVDGTFEVGTGQTEPRDIGHVFLWNNLTQMPNDTWDTPEARAINGSDGQLFAPLMKSRDRLYIFVPQICRTIQMEYAAPVEFDGVTGWRYNPPTDFYDPALPKNIGFCNKNGSPRFFANKTVQPDSCLPAGFIDLSRCQAGSPRVYLSQPHFYSSPNEVWQAVSGMAEPRKDKDETYLDIEPTAGVPIRANRLMQINVGMVKGSLAMTANMTNVIVPVLWINETAVFDPDTRSQLQALGTVRRFAFVGGISTLALGLLAWLGAVLGVVVRQRDYSELQSDHGEEPRVGHENFAVNAALAPSTEMNSGVDLDL</sequence>
<evidence type="ECO:0000256" key="6">
    <source>
        <dbReference type="ARBA" id="ARBA00023180"/>
    </source>
</evidence>
<dbReference type="GO" id="GO:0005737">
    <property type="term" value="C:cytoplasm"/>
    <property type="evidence" value="ECO:0007669"/>
    <property type="project" value="TreeGrafter"/>
</dbReference>
<dbReference type="GO" id="GO:0016020">
    <property type="term" value="C:membrane"/>
    <property type="evidence" value="ECO:0007669"/>
    <property type="project" value="UniProtKB-SubCell"/>
</dbReference>
<dbReference type="AlphaFoldDB" id="A0A8S1GW73"/>
<keyword evidence="6" id="KW-0325">Glycoprotein</keyword>
<comment type="subcellular location">
    <subcellularLocation>
        <location evidence="1">Membrane</location>
    </subcellularLocation>
</comment>
<evidence type="ECO:0000256" key="7">
    <source>
        <dbReference type="SAM" id="Phobius"/>
    </source>
</evidence>
<feature type="transmembrane region" description="Helical" evidence="7">
    <location>
        <begin position="9"/>
        <end position="33"/>
    </location>
</feature>
<dbReference type="Proteomes" id="UP000835052">
    <property type="component" value="Unassembled WGS sequence"/>
</dbReference>
<comment type="similarity">
    <text evidence="2">Belongs to the CD36 family.</text>
</comment>
<evidence type="ECO:0000256" key="5">
    <source>
        <dbReference type="ARBA" id="ARBA00023136"/>
    </source>
</evidence>
<dbReference type="Pfam" id="PF01130">
    <property type="entry name" value="CD36"/>
    <property type="match status" value="1"/>
</dbReference>
<evidence type="ECO:0000256" key="2">
    <source>
        <dbReference type="ARBA" id="ARBA00010532"/>
    </source>
</evidence>
<accession>A0A8S1GW73</accession>
<dbReference type="EMBL" id="CAJGYM010000003">
    <property type="protein sequence ID" value="CAD6185620.1"/>
    <property type="molecule type" value="Genomic_DNA"/>
</dbReference>
<dbReference type="PANTHER" id="PTHR11923:SF51">
    <property type="entry name" value="LYSOSOME MEMBRANE PROTEIN 2"/>
    <property type="match status" value="1"/>
</dbReference>
<reference evidence="8" key="1">
    <citation type="submission" date="2020-10" db="EMBL/GenBank/DDBJ databases">
        <authorList>
            <person name="Kikuchi T."/>
        </authorList>
    </citation>
    <scope>NUCLEOTIDE SEQUENCE</scope>
    <source>
        <strain evidence="8">NKZ352</strain>
    </source>
</reference>
<dbReference type="PANTHER" id="PTHR11923">
    <property type="entry name" value="SCAVENGER RECEPTOR CLASS B TYPE-1 SR-B1"/>
    <property type="match status" value="1"/>
</dbReference>
<evidence type="ECO:0000313" key="8">
    <source>
        <dbReference type="EMBL" id="CAD6185620.1"/>
    </source>
</evidence>
<dbReference type="GO" id="GO:0005044">
    <property type="term" value="F:scavenger receptor activity"/>
    <property type="evidence" value="ECO:0007669"/>
    <property type="project" value="TreeGrafter"/>
</dbReference>
<keyword evidence="4 7" id="KW-1133">Transmembrane helix</keyword>
<dbReference type="PRINTS" id="PR01609">
    <property type="entry name" value="CD36FAMILY"/>
</dbReference>
<evidence type="ECO:0000256" key="3">
    <source>
        <dbReference type="ARBA" id="ARBA00022692"/>
    </source>
</evidence>
<comment type="caution">
    <text evidence="8">The sequence shown here is derived from an EMBL/GenBank/DDBJ whole genome shotgun (WGS) entry which is preliminary data.</text>
</comment>
<evidence type="ECO:0000256" key="4">
    <source>
        <dbReference type="ARBA" id="ARBA00022989"/>
    </source>
</evidence>
<keyword evidence="5 7" id="KW-0472">Membrane</keyword>
<evidence type="ECO:0000256" key="1">
    <source>
        <dbReference type="ARBA" id="ARBA00004370"/>
    </source>
</evidence>
<organism evidence="8 9">
    <name type="scientific">Caenorhabditis auriculariae</name>
    <dbReference type="NCBI Taxonomy" id="2777116"/>
    <lineage>
        <taxon>Eukaryota</taxon>
        <taxon>Metazoa</taxon>
        <taxon>Ecdysozoa</taxon>
        <taxon>Nematoda</taxon>
        <taxon>Chromadorea</taxon>
        <taxon>Rhabditida</taxon>
        <taxon>Rhabditina</taxon>
        <taxon>Rhabditomorpha</taxon>
        <taxon>Rhabditoidea</taxon>
        <taxon>Rhabditidae</taxon>
        <taxon>Peloderinae</taxon>
        <taxon>Caenorhabditis</taxon>
    </lineage>
</organism>